<dbReference type="Proteomes" id="UP001379235">
    <property type="component" value="Unassembled WGS sequence"/>
</dbReference>
<dbReference type="InterPro" id="IPR029058">
    <property type="entry name" value="AB_hydrolase_fold"/>
</dbReference>
<evidence type="ECO:0000259" key="5">
    <source>
        <dbReference type="Pfam" id="PF01738"/>
    </source>
</evidence>
<evidence type="ECO:0000313" key="6">
    <source>
        <dbReference type="EMBL" id="MEJ6010664.1"/>
    </source>
</evidence>
<dbReference type="Gene3D" id="3.40.50.1820">
    <property type="entry name" value="alpha/beta hydrolase"/>
    <property type="match status" value="1"/>
</dbReference>
<evidence type="ECO:0000256" key="3">
    <source>
        <dbReference type="ARBA" id="ARBA00023098"/>
    </source>
</evidence>
<dbReference type="InterPro" id="IPR016986">
    <property type="entry name" value="UCP031982_abhydr"/>
</dbReference>
<keyword evidence="4" id="KW-0732">Signal</keyword>
<accession>A0ABU8S9T0</accession>
<sequence length="314" mass="32902">MKKYSAALALALAAISATPPTAAKAEIAATIPIKVTPASVGDPGYAAIPVVIWAPSTGTGLPLVVISHGTGGGALSHVDTAQALAEAGFVVVAPMHPGDNFQDDSNVGKPAWFVDRSRHVSKVIDHMLSGWEGHARIAPGKIGIYGLSAGATTALITIGGEPDLARIAPHCAASPEFVCRIMAPQTVTTPPVWTHDARIAAAVIAAPGIGFAFEPAGLTKVRVPIQLWVGSADETVPFKSNAAIVQRLLPKPPEFHSVSDAVHLSFLAPCTPETPPFLCQDKPGFDRRAFHNSFNKSVIAFFRQQFRITPKAKP</sequence>
<keyword evidence="3" id="KW-0443">Lipid metabolism</keyword>
<reference evidence="6 7" key="1">
    <citation type="submission" date="2024-03" db="EMBL/GenBank/DDBJ databases">
        <authorList>
            <person name="Jo J.-H."/>
        </authorList>
    </citation>
    <scope>NUCLEOTIDE SEQUENCE [LARGE SCALE GENOMIC DNA]</scope>
    <source>
        <strain evidence="6 7">AS3R-12</strain>
    </source>
</reference>
<keyword evidence="7" id="KW-1185">Reference proteome</keyword>
<protein>
    <submittedName>
        <fullName evidence="6">Dienelactone hydrolase family protein</fullName>
    </submittedName>
</protein>
<feature type="domain" description="Dienelactone hydrolase" evidence="5">
    <location>
        <begin position="60"/>
        <end position="248"/>
    </location>
</feature>
<comment type="caution">
    <text evidence="6">The sequence shown here is derived from an EMBL/GenBank/DDBJ whole genome shotgun (WGS) entry which is preliminary data.</text>
</comment>
<dbReference type="RefSeq" id="WP_339967433.1">
    <property type="nucleotide sequence ID" value="NZ_JBBHJY010000006.1"/>
</dbReference>
<dbReference type="InterPro" id="IPR002925">
    <property type="entry name" value="Dienelactn_hydro"/>
</dbReference>
<evidence type="ECO:0000256" key="4">
    <source>
        <dbReference type="SAM" id="SignalP"/>
    </source>
</evidence>
<organism evidence="6 7">
    <name type="scientific">Novosphingobium aquae</name>
    <dbReference type="NCBI Taxonomy" id="3133435"/>
    <lineage>
        <taxon>Bacteria</taxon>
        <taxon>Pseudomonadati</taxon>
        <taxon>Pseudomonadota</taxon>
        <taxon>Alphaproteobacteria</taxon>
        <taxon>Sphingomonadales</taxon>
        <taxon>Sphingomonadaceae</taxon>
        <taxon>Novosphingobium</taxon>
    </lineage>
</organism>
<dbReference type="Pfam" id="PF01738">
    <property type="entry name" value="DLH"/>
    <property type="match status" value="1"/>
</dbReference>
<keyword evidence="2" id="KW-0442">Lipid degradation</keyword>
<evidence type="ECO:0000313" key="7">
    <source>
        <dbReference type="Proteomes" id="UP001379235"/>
    </source>
</evidence>
<feature type="chain" id="PRO_5047338881" evidence="4">
    <location>
        <begin position="26"/>
        <end position="314"/>
    </location>
</feature>
<dbReference type="PIRSF" id="PIRSF031982">
    <property type="entry name" value="UCP031982_abhydr"/>
    <property type="match status" value="1"/>
</dbReference>
<gene>
    <name evidence="6" type="ORF">WG900_12140</name>
</gene>
<name>A0ABU8S9T0_9SPHN</name>
<evidence type="ECO:0000256" key="2">
    <source>
        <dbReference type="ARBA" id="ARBA00022963"/>
    </source>
</evidence>
<proteinExistence type="predicted"/>
<keyword evidence="1 6" id="KW-0378">Hydrolase</keyword>
<evidence type="ECO:0000256" key="1">
    <source>
        <dbReference type="ARBA" id="ARBA00022801"/>
    </source>
</evidence>
<dbReference type="PANTHER" id="PTHR10272:SF0">
    <property type="entry name" value="PLATELET-ACTIVATING FACTOR ACETYLHYDROLASE"/>
    <property type="match status" value="1"/>
</dbReference>
<dbReference type="SUPFAM" id="SSF53474">
    <property type="entry name" value="alpha/beta-Hydrolases"/>
    <property type="match status" value="1"/>
</dbReference>
<dbReference type="GO" id="GO:0016787">
    <property type="term" value="F:hydrolase activity"/>
    <property type="evidence" value="ECO:0007669"/>
    <property type="project" value="UniProtKB-KW"/>
</dbReference>
<dbReference type="PANTHER" id="PTHR10272">
    <property type="entry name" value="PLATELET-ACTIVATING FACTOR ACETYLHYDROLASE"/>
    <property type="match status" value="1"/>
</dbReference>
<dbReference type="EMBL" id="JBBHJY010000006">
    <property type="protein sequence ID" value="MEJ6010664.1"/>
    <property type="molecule type" value="Genomic_DNA"/>
</dbReference>
<feature type="signal peptide" evidence="4">
    <location>
        <begin position="1"/>
        <end position="25"/>
    </location>
</feature>